<dbReference type="EMBL" id="GG692435">
    <property type="protein sequence ID" value="EER37417.1"/>
    <property type="molecule type" value="Genomic_DNA"/>
</dbReference>
<protein>
    <submittedName>
        <fullName evidence="1">Uncharacterized protein</fullName>
    </submittedName>
</protein>
<name>C6HQF0_AJECH</name>
<evidence type="ECO:0000313" key="2">
    <source>
        <dbReference type="Proteomes" id="UP000002624"/>
    </source>
</evidence>
<dbReference type="HOGENOM" id="CLU_054623_1_0_1"/>
<dbReference type="Proteomes" id="UP000002624">
    <property type="component" value="Unassembled WGS sequence"/>
</dbReference>
<accession>C6HQF0</accession>
<organism evidence="1 2">
    <name type="scientific">Ajellomyces capsulatus (strain H143)</name>
    <name type="common">Darling's disease fungus</name>
    <name type="synonym">Histoplasma capsulatum</name>
    <dbReference type="NCBI Taxonomy" id="544712"/>
    <lineage>
        <taxon>Eukaryota</taxon>
        <taxon>Fungi</taxon>
        <taxon>Dikarya</taxon>
        <taxon>Ascomycota</taxon>
        <taxon>Pezizomycotina</taxon>
        <taxon>Eurotiomycetes</taxon>
        <taxon>Eurotiomycetidae</taxon>
        <taxon>Onygenales</taxon>
        <taxon>Ajellomycetaceae</taxon>
        <taxon>Histoplasma</taxon>
    </lineage>
</organism>
<dbReference type="VEuPathDB" id="FungiDB:HCDG_08868"/>
<sequence>MTSHLHLITKSLNTNSFEVFGSLVFGPPISHLMAASSAQMPASDLGPEHFVALEQAILNVLSTRLAFETFAQVVDGIPTRDAYFEYYLPTPRPEYSQNLMPSDKAREIVWEYLRRFHVGGVTFPVDRAQAYQDASLVSGSFKLRMFELVAIACHNIAAELYTKAGGGLRKPASPPQPPPSSHPLIRPAPPNIAELFHDEYEEWRQYPNGVADVVGYWAEYRLFGGVVLFDRGTTGQECKSAYIHPIKGRKIFQLSAQQIEGFTGFALSKHPPNHLVSYDTRFFPERSAQRVDPVDSMALLIYRDAYERKPPAPGRRRCVLYPEDDPGLFDQIQRLASG</sequence>
<reference evidence="2" key="1">
    <citation type="submission" date="2009-05" db="EMBL/GenBank/DDBJ databases">
        <title>The genome sequence of Ajellomyces capsulatus strain H143.</title>
        <authorList>
            <person name="Champion M."/>
            <person name="Cuomo C.A."/>
            <person name="Ma L.-J."/>
            <person name="Henn M.R."/>
            <person name="Sil A."/>
            <person name="Goldman B."/>
            <person name="Young S.K."/>
            <person name="Kodira C.D."/>
            <person name="Zeng Q."/>
            <person name="Koehrsen M."/>
            <person name="Alvarado L."/>
            <person name="Berlin A.M."/>
            <person name="Borenstein D."/>
            <person name="Chen Z."/>
            <person name="Engels R."/>
            <person name="Freedman E."/>
            <person name="Gellesch M."/>
            <person name="Goldberg J."/>
            <person name="Griggs A."/>
            <person name="Gujja S."/>
            <person name="Heiman D.I."/>
            <person name="Hepburn T.A."/>
            <person name="Howarth C."/>
            <person name="Jen D."/>
            <person name="Larson L."/>
            <person name="Lewis B."/>
            <person name="Mehta T."/>
            <person name="Park D."/>
            <person name="Pearson M."/>
            <person name="Roberts A."/>
            <person name="Saif S."/>
            <person name="Shea T.D."/>
            <person name="Shenoy N."/>
            <person name="Sisk P."/>
            <person name="Stolte C."/>
            <person name="Sykes S."/>
            <person name="Walk T."/>
            <person name="White J."/>
            <person name="Yandava C."/>
            <person name="Klein B."/>
            <person name="McEwen J.G."/>
            <person name="Puccia R."/>
            <person name="Goldman G.H."/>
            <person name="Felipe M.S."/>
            <person name="Nino-Vega G."/>
            <person name="San-Blas G."/>
            <person name="Taylor J.W."/>
            <person name="Mendoza L."/>
            <person name="Galagan J.E."/>
            <person name="Nusbaum C."/>
            <person name="Birren B.W."/>
        </authorList>
    </citation>
    <scope>NUCLEOTIDE SEQUENCE [LARGE SCALE GENOMIC DNA]</scope>
    <source>
        <strain evidence="2">H143</strain>
    </source>
</reference>
<dbReference type="STRING" id="544712.C6HQF0"/>
<gene>
    <name evidence="1" type="ORF">HCDG_08868</name>
</gene>
<evidence type="ECO:0000313" key="1">
    <source>
        <dbReference type="EMBL" id="EER37417.1"/>
    </source>
</evidence>
<proteinExistence type="predicted"/>
<dbReference type="AlphaFoldDB" id="C6HQF0"/>
<dbReference type="OMA" id="CKSAYIH"/>
<dbReference type="OrthoDB" id="5346581at2759"/>